<dbReference type="PANTHER" id="PTHR36688:SF1">
    <property type="entry name" value="ENDONUCLEASE_EXONUCLEASE_PHOSPHATASE DOMAIN-CONTAINING PROTEIN"/>
    <property type="match status" value="1"/>
</dbReference>
<keyword evidence="1" id="KW-0812">Transmembrane</keyword>
<accession>A0ABN7AC65</accession>
<evidence type="ECO:0000256" key="1">
    <source>
        <dbReference type="SAM" id="Phobius"/>
    </source>
</evidence>
<dbReference type="InterPro" id="IPR052560">
    <property type="entry name" value="RdDP_mobile_element"/>
</dbReference>
<dbReference type="Proteomes" id="UP001307889">
    <property type="component" value="Chromosome 2"/>
</dbReference>
<keyword evidence="4" id="KW-1185">Reference proteome</keyword>
<keyword evidence="1" id="KW-1133">Transmembrane helix</keyword>
<protein>
    <submittedName>
        <fullName evidence="3">Retrotransposon protein</fullName>
    </submittedName>
</protein>
<organism evidence="3 4">
    <name type="scientific">Nesidiocoris tenuis</name>
    <dbReference type="NCBI Taxonomy" id="355587"/>
    <lineage>
        <taxon>Eukaryota</taxon>
        <taxon>Metazoa</taxon>
        <taxon>Ecdysozoa</taxon>
        <taxon>Arthropoda</taxon>
        <taxon>Hexapoda</taxon>
        <taxon>Insecta</taxon>
        <taxon>Pterygota</taxon>
        <taxon>Neoptera</taxon>
        <taxon>Paraneoptera</taxon>
        <taxon>Hemiptera</taxon>
        <taxon>Heteroptera</taxon>
        <taxon>Panheteroptera</taxon>
        <taxon>Cimicomorpha</taxon>
        <taxon>Miridae</taxon>
        <taxon>Dicyphina</taxon>
        <taxon>Nesidiocoris</taxon>
    </lineage>
</organism>
<gene>
    <name evidence="3" type="ORF">NTJ_02693</name>
</gene>
<dbReference type="InterPro" id="IPR043502">
    <property type="entry name" value="DNA/RNA_pol_sf"/>
</dbReference>
<feature type="transmembrane region" description="Helical" evidence="1">
    <location>
        <begin position="12"/>
        <end position="30"/>
    </location>
</feature>
<evidence type="ECO:0000313" key="3">
    <source>
        <dbReference type="EMBL" id="BES89886.1"/>
    </source>
</evidence>
<proteinExistence type="predicted"/>
<dbReference type="EMBL" id="AP028910">
    <property type="protein sequence ID" value="BES89886.1"/>
    <property type="molecule type" value="Genomic_DNA"/>
</dbReference>
<evidence type="ECO:0000259" key="2">
    <source>
        <dbReference type="PROSITE" id="PS50878"/>
    </source>
</evidence>
<name>A0ABN7AC65_9HEMI</name>
<sequence>MSRFERSWSLKSLFYLAEYLVFLTQIYNAIVRTTYFPRAWKHATIIMVRKPGKPRSELNSYRPISLLSLLSKIFERLLLTRLIVQLEPVIPQTQFGFRSLHSCPQQLDRVVSQILDTYEEKKVCLGLFIDTEKAFDKVWHAGLLTKLKRVLSDTLYLIIRSYLTDRTYCVRYGDALSRSLYVSSSVPQGSVLGPILYTIFSSDFPAEPELTVAHFADDVAVLSKQASCRQAAEELQKMSVRINEWCQKWRVRVNPTKSAVVRFTYLRNVTNETVQLQGAPVPMSTSVRYLGLHLDQRLTWNVHISQTVNRMRQRVRALKHLLSSKAIAIHVKRLMYITLIRPIWQFGCAIWSSASDTQIRRVQTLQNRVLRIITGAPWYVRNRNLHRDLDLPEVITILQETCSKHRSTLLAHTNELLRNIAENPTPARDRRRLKRKRHSDLAEH</sequence>
<reference evidence="3 4" key="1">
    <citation type="submission" date="2023-09" db="EMBL/GenBank/DDBJ databases">
        <title>Nesidiocoris tenuis whole genome shotgun sequence.</title>
        <authorList>
            <person name="Shibata T."/>
            <person name="Shimoda M."/>
            <person name="Kobayashi T."/>
            <person name="Uehara T."/>
        </authorList>
    </citation>
    <scope>NUCLEOTIDE SEQUENCE [LARGE SCALE GENOMIC DNA]</scope>
    <source>
        <strain evidence="3 4">Japan</strain>
    </source>
</reference>
<dbReference type="InterPro" id="IPR000477">
    <property type="entry name" value="RT_dom"/>
</dbReference>
<dbReference type="PROSITE" id="PS50878">
    <property type="entry name" value="RT_POL"/>
    <property type="match status" value="1"/>
</dbReference>
<dbReference type="Pfam" id="PF00078">
    <property type="entry name" value="RVT_1"/>
    <property type="match status" value="1"/>
</dbReference>
<dbReference type="CDD" id="cd01650">
    <property type="entry name" value="RT_nLTR_like"/>
    <property type="match status" value="1"/>
</dbReference>
<dbReference type="SUPFAM" id="SSF56672">
    <property type="entry name" value="DNA/RNA polymerases"/>
    <property type="match status" value="1"/>
</dbReference>
<keyword evidence="1" id="KW-0472">Membrane</keyword>
<dbReference type="PANTHER" id="PTHR36688">
    <property type="entry name" value="ENDO/EXONUCLEASE/PHOSPHATASE DOMAIN-CONTAINING PROTEIN"/>
    <property type="match status" value="1"/>
</dbReference>
<feature type="domain" description="Reverse transcriptase" evidence="2">
    <location>
        <begin position="29"/>
        <end position="294"/>
    </location>
</feature>
<evidence type="ECO:0000313" key="4">
    <source>
        <dbReference type="Proteomes" id="UP001307889"/>
    </source>
</evidence>